<dbReference type="GO" id="GO:0005524">
    <property type="term" value="F:ATP binding"/>
    <property type="evidence" value="ECO:0007669"/>
    <property type="project" value="UniProtKB-KW"/>
</dbReference>
<dbReference type="EC" id="2.7.1.12" evidence="4"/>
<dbReference type="InterPro" id="IPR012132">
    <property type="entry name" value="GMC_OxRdtase"/>
</dbReference>
<evidence type="ECO:0000256" key="11">
    <source>
        <dbReference type="RuleBase" id="RU003968"/>
    </source>
</evidence>
<dbReference type="InterPro" id="IPR036188">
    <property type="entry name" value="FAD/NAD-bd_sf"/>
</dbReference>
<comment type="pathway">
    <text evidence="1">Carbohydrate acid metabolism; D-gluconate degradation.</text>
</comment>
<evidence type="ECO:0000256" key="10">
    <source>
        <dbReference type="ARBA" id="ARBA00048090"/>
    </source>
</evidence>
<dbReference type="GO" id="GO:0005975">
    <property type="term" value="P:carbohydrate metabolic process"/>
    <property type="evidence" value="ECO:0007669"/>
    <property type="project" value="InterPro"/>
</dbReference>
<keyword evidence="7" id="KW-0418">Kinase</keyword>
<evidence type="ECO:0000313" key="15">
    <source>
        <dbReference type="Proteomes" id="UP001243330"/>
    </source>
</evidence>
<organism evidence="14 15">
    <name type="scientific">Colletotrichum chrysophilum</name>
    <dbReference type="NCBI Taxonomy" id="1836956"/>
    <lineage>
        <taxon>Eukaryota</taxon>
        <taxon>Fungi</taxon>
        <taxon>Dikarya</taxon>
        <taxon>Ascomycota</taxon>
        <taxon>Pezizomycotina</taxon>
        <taxon>Sordariomycetes</taxon>
        <taxon>Hypocreomycetidae</taxon>
        <taxon>Glomerellales</taxon>
        <taxon>Glomerellaceae</taxon>
        <taxon>Colletotrichum</taxon>
        <taxon>Colletotrichum gloeosporioides species complex</taxon>
    </lineage>
</organism>
<dbReference type="GO" id="GO:0050660">
    <property type="term" value="F:flavin adenine dinucleotide binding"/>
    <property type="evidence" value="ECO:0007669"/>
    <property type="project" value="InterPro"/>
</dbReference>
<evidence type="ECO:0000256" key="5">
    <source>
        <dbReference type="ARBA" id="ARBA00022679"/>
    </source>
</evidence>
<dbReference type="Gene3D" id="3.50.50.60">
    <property type="entry name" value="FAD/NAD(P)-binding domain"/>
    <property type="match status" value="1"/>
</dbReference>
<dbReference type="Pfam" id="PF05199">
    <property type="entry name" value="GMC_oxred_C"/>
    <property type="match status" value="1"/>
</dbReference>
<accession>A0AAD9AN92</accession>
<evidence type="ECO:0000256" key="8">
    <source>
        <dbReference type="ARBA" id="ARBA00022840"/>
    </source>
</evidence>
<evidence type="ECO:0000256" key="4">
    <source>
        <dbReference type="ARBA" id="ARBA00012054"/>
    </source>
</evidence>
<dbReference type="Pfam" id="PF00732">
    <property type="entry name" value="GMC_oxred_N"/>
    <property type="match status" value="1"/>
</dbReference>
<sequence length="753" mass="82544">MSRPKEHIIFLTGPTGTGKTTIAKHITDTLDMTFIEGDDYHPKENVEKMHRGEPLTDSDRWGWLDTLRDEALKELETDGLRGVVVTCSALKRGYRDELRGASHPEKDIFVNFVTLHAPEDVLFERVKNRHGHFAGANLVHSQFQSLDPPQEDEEDVVGVDVQPPMEVVKEDALKKVKELISSTYREALIMTQEFDFVIVGGLRLTSADPTGGTAGCLLAARIAATPSRPSVALLEGGSDINKPEYRRTAERYFTVAQPGLDYGYVSTPQEHARGREVPQARGKGLGGSSAVNFQVWSLGARAEFDAWAEAAGDEVWGFESVVKRVKQLENLHTDGLGKEWDGYVKPNPKYHGYEGPVDVSIGHIERETKSFIDAGVDLGHKRNLDPNDGDPIGFSLNSSTSLNGVRTTSASAFLEKGIPPNLTILTESRIVKILFENDRALGVVKEDGSQIRAKKEVILSAGALDTPRLLLLSGIGPKADLEELGISVVKDLDGVGKSFTDHPMIVTCFQMKPGFTHRMGLADPAKYQEAIKQLTETGNGPLLGHFSSVPHAFLKNDRAYATAEFEALPRDAKDLLLKTGVPSYEMVIGPLIPPNHAFESADDGFFTVFVANMNSQSRGQIKLKSADPKDPPLVDPKYLSHPYDVVNLREALREGLKLMQTPTMKEYFVSPIFAPKSDSDEDIVEFIEQNVAGLWHPSCSVRMGKTEQDGSCVGADLKVHGLSGLRVADLNPQVVAYVIGQIAAEKTAREYGL</sequence>
<evidence type="ECO:0000259" key="13">
    <source>
        <dbReference type="PROSITE" id="PS00624"/>
    </source>
</evidence>
<comment type="similarity">
    <text evidence="2">Belongs to the gluconokinase GntK/GntV family.</text>
</comment>
<dbReference type="InterPro" id="IPR006001">
    <property type="entry name" value="Therm_gnt_kin"/>
</dbReference>
<keyword evidence="5" id="KW-0808">Transferase</keyword>
<evidence type="ECO:0000259" key="12">
    <source>
        <dbReference type="PROSITE" id="PS00623"/>
    </source>
</evidence>
<comment type="similarity">
    <text evidence="3 11">Belongs to the GMC oxidoreductase family.</text>
</comment>
<evidence type="ECO:0000313" key="14">
    <source>
        <dbReference type="EMBL" id="KAK1849730.1"/>
    </source>
</evidence>
<dbReference type="PROSITE" id="PS00623">
    <property type="entry name" value="GMC_OXRED_1"/>
    <property type="match status" value="1"/>
</dbReference>
<dbReference type="SUPFAM" id="SSF52540">
    <property type="entry name" value="P-loop containing nucleoside triphosphate hydrolases"/>
    <property type="match status" value="1"/>
</dbReference>
<name>A0AAD9AN92_9PEZI</name>
<dbReference type="EMBL" id="JAQOWY010000136">
    <property type="protein sequence ID" value="KAK1849730.1"/>
    <property type="molecule type" value="Genomic_DNA"/>
</dbReference>
<keyword evidence="15" id="KW-1185">Reference proteome</keyword>
<evidence type="ECO:0000256" key="6">
    <source>
        <dbReference type="ARBA" id="ARBA00022741"/>
    </source>
</evidence>
<dbReference type="SUPFAM" id="SSF51905">
    <property type="entry name" value="FAD/NAD(P)-binding domain"/>
    <property type="match status" value="1"/>
</dbReference>
<evidence type="ECO:0000256" key="7">
    <source>
        <dbReference type="ARBA" id="ARBA00022777"/>
    </source>
</evidence>
<comment type="caution">
    <text evidence="14">The sequence shown here is derived from an EMBL/GenBank/DDBJ whole genome shotgun (WGS) entry which is preliminary data.</text>
</comment>
<keyword evidence="11" id="KW-0285">Flavoprotein</keyword>
<proteinExistence type="inferred from homology"/>
<evidence type="ECO:0000256" key="9">
    <source>
        <dbReference type="ARBA" id="ARBA00029835"/>
    </source>
</evidence>
<protein>
    <recommendedName>
        <fullName evidence="4">gluconokinase</fullName>
        <ecNumber evidence="4">2.7.1.12</ecNumber>
    </recommendedName>
    <alternativeName>
        <fullName evidence="9">Gluconate kinase</fullName>
    </alternativeName>
</protein>
<gene>
    <name evidence="14" type="ORF">CCHR01_07631</name>
</gene>
<dbReference type="SUPFAM" id="SSF54373">
    <property type="entry name" value="FAD-linked reductases, C-terminal domain"/>
    <property type="match status" value="1"/>
</dbReference>
<dbReference type="PANTHER" id="PTHR11552:SF134">
    <property type="entry name" value="GLUCOSE-METHANOL-CHOLINE OXIDOREDUCTASE N-TERMINAL DOMAIN-CONTAINING PROTEIN"/>
    <property type="match status" value="1"/>
</dbReference>
<comment type="catalytic activity">
    <reaction evidence="10">
        <text>D-gluconate + ATP = 6-phospho-D-gluconate + ADP + H(+)</text>
        <dbReference type="Rhea" id="RHEA:19433"/>
        <dbReference type="ChEBI" id="CHEBI:15378"/>
        <dbReference type="ChEBI" id="CHEBI:18391"/>
        <dbReference type="ChEBI" id="CHEBI:30616"/>
        <dbReference type="ChEBI" id="CHEBI:58759"/>
        <dbReference type="ChEBI" id="CHEBI:456216"/>
        <dbReference type="EC" id="2.7.1.12"/>
    </reaction>
</comment>
<dbReference type="PROSITE" id="PS00624">
    <property type="entry name" value="GMC_OXRED_2"/>
    <property type="match status" value="1"/>
</dbReference>
<dbReference type="InterPro" id="IPR027417">
    <property type="entry name" value="P-loop_NTPase"/>
</dbReference>
<dbReference type="AlphaFoldDB" id="A0AAD9AN92"/>
<dbReference type="Gene3D" id="3.30.560.10">
    <property type="entry name" value="Glucose Oxidase, domain 3"/>
    <property type="match status" value="1"/>
</dbReference>
<keyword evidence="11" id="KW-0274">FAD</keyword>
<dbReference type="NCBIfam" id="TIGR01313">
    <property type="entry name" value="therm_gnt_kin"/>
    <property type="match status" value="1"/>
</dbReference>
<feature type="domain" description="Glucose-methanol-choline oxidoreductase N-terminal" evidence="12">
    <location>
        <begin position="282"/>
        <end position="305"/>
    </location>
</feature>
<keyword evidence="6" id="KW-0547">Nucleotide-binding</keyword>
<dbReference type="Gene3D" id="3.40.50.300">
    <property type="entry name" value="P-loop containing nucleotide triphosphate hydrolases"/>
    <property type="match status" value="1"/>
</dbReference>
<keyword evidence="8" id="KW-0067">ATP-binding</keyword>
<dbReference type="InterPro" id="IPR000172">
    <property type="entry name" value="GMC_OxRdtase_N"/>
</dbReference>
<dbReference type="CDD" id="cd02021">
    <property type="entry name" value="GntK"/>
    <property type="match status" value="1"/>
</dbReference>
<dbReference type="Pfam" id="PF13671">
    <property type="entry name" value="AAA_33"/>
    <property type="match status" value="1"/>
</dbReference>
<feature type="domain" description="Glucose-methanol-choline oxidoreductase N-terminal" evidence="13">
    <location>
        <begin position="462"/>
        <end position="476"/>
    </location>
</feature>
<dbReference type="PANTHER" id="PTHR11552">
    <property type="entry name" value="GLUCOSE-METHANOL-CHOLINE GMC OXIDOREDUCTASE"/>
    <property type="match status" value="1"/>
</dbReference>
<evidence type="ECO:0000256" key="3">
    <source>
        <dbReference type="ARBA" id="ARBA00010790"/>
    </source>
</evidence>
<dbReference type="InterPro" id="IPR007867">
    <property type="entry name" value="GMC_OxRtase_C"/>
</dbReference>
<dbReference type="GO" id="GO:0046316">
    <property type="term" value="F:gluconokinase activity"/>
    <property type="evidence" value="ECO:0007669"/>
    <property type="project" value="UniProtKB-EC"/>
</dbReference>
<dbReference type="GO" id="GO:0016614">
    <property type="term" value="F:oxidoreductase activity, acting on CH-OH group of donors"/>
    <property type="evidence" value="ECO:0007669"/>
    <property type="project" value="InterPro"/>
</dbReference>
<evidence type="ECO:0000256" key="2">
    <source>
        <dbReference type="ARBA" id="ARBA00008420"/>
    </source>
</evidence>
<dbReference type="Proteomes" id="UP001243330">
    <property type="component" value="Unassembled WGS sequence"/>
</dbReference>
<evidence type="ECO:0000256" key="1">
    <source>
        <dbReference type="ARBA" id="ARBA00004875"/>
    </source>
</evidence>
<reference evidence="14" key="1">
    <citation type="submission" date="2023-01" db="EMBL/GenBank/DDBJ databases">
        <title>Colletotrichum chrysophilum M932 genome sequence.</title>
        <authorList>
            <person name="Baroncelli R."/>
        </authorList>
    </citation>
    <scope>NUCLEOTIDE SEQUENCE</scope>
    <source>
        <strain evidence="14">M932</strain>
    </source>
</reference>